<dbReference type="eggNOG" id="ENOG502S620">
    <property type="taxonomic scope" value="Eukaryota"/>
</dbReference>
<evidence type="ECO:0000259" key="2">
    <source>
        <dbReference type="Pfam" id="PF13391"/>
    </source>
</evidence>
<dbReference type="HOGENOM" id="CLU_039755_0_0_1"/>
<sequence>MDVAFPTRDRTNTTVPIADESFNVPSQERLTLLAELRKAVPEGKVRAPLWAFVQVADISQLRSLVEAAKQVPEFYFSLLQDTCFGVVLNWMQRKLVSEPLSSVSGTSSSSLSGSPRKNRAEKPKRLAKERDQRCVLTKASIYEVAYIYPHCLIHPNTQRNIDAAVPEFWKLLSAFFDPEKLERWRSEIFRDPTNPSKSSDGCFNMICINPLAHELWNRGFFALRPISLSEDKKTLIIEFHWQPRPKHTKFDTIDVLQCPGSSKDLESVDDNDLNTRIGDSTQRRPIRTGDRFELRTEDPLTHPLPSWDLLEMQWHLTRVVSMSGAADVYDDDDDDDNDSINDGAEAMDYRNILSWVPSPSKVRNQPKDSDESQESEDSDAFEDSFATTASNRPSPGKVQDIQGGLTTEAPGPIQP</sequence>
<evidence type="ECO:0000313" key="4">
    <source>
        <dbReference type="Proteomes" id="UP000018001"/>
    </source>
</evidence>
<comment type="caution">
    <text evidence="3">The sequence shown here is derived from an EMBL/GenBank/DDBJ whole genome shotgun (WGS) entry which is preliminary data.</text>
</comment>
<feature type="region of interest" description="Disordered" evidence="1">
    <location>
        <begin position="265"/>
        <end position="291"/>
    </location>
</feature>
<proteinExistence type="predicted"/>
<reference evidence="4" key="1">
    <citation type="journal article" date="2014" name="Genome Announc.">
        <title>Draft genome sequence of the formaldehyde-resistant fungus Byssochlamys spectabilis No. 5 (anamorph Paecilomyces variotii No. 5) (NBRC109023).</title>
        <authorList>
            <person name="Oka T."/>
            <person name="Ekino K."/>
            <person name="Fukuda K."/>
            <person name="Nomura Y."/>
        </authorList>
    </citation>
    <scope>NUCLEOTIDE SEQUENCE [LARGE SCALE GENOMIC DNA]</scope>
    <source>
        <strain evidence="4">No. 5 / NBRC 109023</strain>
    </source>
</reference>
<dbReference type="EMBL" id="BAUL01000285">
    <property type="protein sequence ID" value="GAD99208.1"/>
    <property type="molecule type" value="Genomic_DNA"/>
</dbReference>
<feature type="compositionally biased region" description="Acidic residues" evidence="1">
    <location>
        <begin position="371"/>
        <end position="382"/>
    </location>
</feature>
<feature type="compositionally biased region" description="Low complexity" evidence="1">
    <location>
        <begin position="101"/>
        <end position="115"/>
    </location>
</feature>
<dbReference type="AlphaFoldDB" id="V5G450"/>
<dbReference type="InParanoid" id="V5G450"/>
<protein>
    <recommendedName>
        <fullName evidence="2">HNH nuclease domain-containing protein</fullName>
    </recommendedName>
</protein>
<evidence type="ECO:0000256" key="1">
    <source>
        <dbReference type="SAM" id="MobiDB-lite"/>
    </source>
</evidence>
<feature type="region of interest" description="Disordered" evidence="1">
    <location>
        <begin position="357"/>
        <end position="415"/>
    </location>
</feature>
<evidence type="ECO:0000313" key="3">
    <source>
        <dbReference type="EMBL" id="GAD99208.1"/>
    </source>
</evidence>
<dbReference type="OrthoDB" id="5416097at2759"/>
<feature type="domain" description="HNH nuclease" evidence="2">
    <location>
        <begin position="134"/>
        <end position="223"/>
    </location>
</feature>
<organism evidence="3 4">
    <name type="scientific">Byssochlamys spectabilis (strain No. 5 / NBRC 109023)</name>
    <name type="common">Paecilomyces variotii</name>
    <dbReference type="NCBI Taxonomy" id="1356009"/>
    <lineage>
        <taxon>Eukaryota</taxon>
        <taxon>Fungi</taxon>
        <taxon>Dikarya</taxon>
        <taxon>Ascomycota</taxon>
        <taxon>Pezizomycotina</taxon>
        <taxon>Eurotiomycetes</taxon>
        <taxon>Eurotiomycetidae</taxon>
        <taxon>Eurotiales</taxon>
        <taxon>Thermoascaceae</taxon>
        <taxon>Paecilomyces</taxon>
    </lineage>
</organism>
<feature type="region of interest" description="Disordered" evidence="1">
    <location>
        <begin position="101"/>
        <end position="126"/>
    </location>
</feature>
<dbReference type="Proteomes" id="UP000018001">
    <property type="component" value="Unassembled WGS sequence"/>
</dbReference>
<accession>V5G450</accession>
<dbReference type="InterPro" id="IPR003615">
    <property type="entry name" value="HNH_nuc"/>
</dbReference>
<keyword evidence="4" id="KW-1185">Reference proteome</keyword>
<gene>
    <name evidence="3" type="ORF">PVAR5_7917</name>
</gene>
<name>V5G450_BYSSN</name>
<dbReference type="Pfam" id="PF13391">
    <property type="entry name" value="HNH_2"/>
    <property type="match status" value="1"/>
</dbReference>